<gene>
    <name evidence="5" type="ORF">BSTOLATCC_MIC20669</name>
</gene>
<dbReference type="Gene3D" id="1.10.510.10">
    <property type="entry name" value="Transferase(Phosphotransferase) domain 1"/>
    <property type="match status" value="1"/>
</dbReference>
<evidence type="ECO:0000259" key="3">
    <source>
        <dbReference type="PROSITE" id="PS50003"/>
    </source>
</evidence>
<name>A0AAU9IYE3_9CILI</name>
<dbReference type="SUPFAM" id="SSF50729">
    <property type="entry name" value="PH domain-like"/>
    <property type="match status" value="1"/>
</dbReference>
<reference evidence="5" key="1">
    <citation type="submission" date="2021-09" db="EMBL/GenBank/DDBJ databases">
        <authorList>
            <consortium name="AG Swart"/>
            <person name="Singh M."/>
            <person name="Singh A."/>
            <person name="Seah K."/>
            <person name="Emmerich C."/>
        </authorList>
    </citation>
    <scope>NUCLEOTIDE SEQUENCE</scope>
    <source>
        <strain evidence="5">ATCC30299</strain>
    </source>
</reference>
<evidence type="ECO:0000313" key="6">
    <source>
        <dbReference type="Proteomes" id="UP001162131"/>
    </source>
</evidence>
<accession>A0AAU9IYE3</accession>
<feature type="domain" description="PH" evidence="3">
    <location>
        <begin position="30"/>
        <end position="125"/>
    </location>
</feature>
<proteinExistence type="predicted"/>
<dbReference type="PROSITE" id="PS50003">
    <property type="entry name" value="PH_DOMAIN"/>
    <property type="match status" value="1"/>
</dbReference>
<dbReference type="AlphaFoldDB" id="A0AAU9IYE3"/>
<dbReference type="FunFam" id="3.30.200.20:FF:000042">
    <property type="entry name" value="Aurora kinase A"/>
    <property type="match status" value="1"/>
</dbReference>
<evidence type="ECO:0000256" key="2">
    <source>
        <dbReference type="ARBA" id="ARBA00022840"/>
    </source>
</evidence>
<dbReference type="SMART" id="SM00233">
    <property type="entry name" value="PH"/>
    <property type="match status" value="1"/>
</dbReference>
<protein>
    <recommendedName>
        <fullName evidence="7">Protein kinase domain-containing protein</fullName>
    </recommendedName>
</protein>
<evidence type="ECO:0000259" key="4">
    <source>
        <dbReference type="PROSITE" id="PS50011"/>
    </source>
</evidence>
<dbReference type="InterPro" id="IPR001849">
    <property type="entry name" value="PH_domain"/>
</dbReference>
<dbReference type="InterPro" id="IPR011993">
    <property type="entry name" value="PH-like_dom_sf"/>
</dbReference>
<dbReference type="Pfam" id="PF00069">
    <property type="entry name" value="Pkinase"/>
    <property type="match status" value="1"/>
</dbReference>
<dbReference type="InterPro" id="IPR000719">
    <property type="entry name" value="Prot_kinase_dom"/>
</dbReference>
<dbReference type="GO" id="GO:0004672">
    <property type="term" value="F:protein kinase activity"/>
    <property type="evidence" value="ECO:0007669"/>
    <property type="project" value="InterPro"/>
</dbReference>
<dbReference type="SUPFAM" id="SSF56112">
    <property type="entry name" value="Protein kinase-like (PK-like)"/>
    <property type="match status" value="1"/>
</dbReference>
<organism evidence="5 6">
    <name type="scientific">Blepharisma stoltei</name>
    <dbReference type="NCBI Taxonomy" id="1481888"/>
    <lineage>
        <taxon>Eukaryota</taxon>
        <taxon>Sar</taxon>
        <taxon>Alveolata</taxon>
        <taxon>Ciliophora</taxon>
        <taxon>Postciliodesmatophora</taxon>
        <taxon>Heterotrichea</taxon>
        <taxon>Heterotrichida</taxon>
        <taxon>Blepharismidae</taxon>
        <taxon>Blepharisma</taxon>
    </lineage>
</organism>
<dbReference type="GO" id="GO:0005524">
    <property type="term" value="F:ATP binding"/>
    <property type="evidence" value="ECO:0007669"/>
    <property type="project" value="UniProtKB-KW"/>
</dbReference>
<keyword evidence="6" id="KW-1185">Reference proteome</keyword>
<comment type="caution">
    <text evidence="5">The sequence shown here is derived from an EMBL/GenBank/DDBJ whole genome shotgun (WGS) entry which is preliminary data.</text>
</comment>
<dbReference type="Gene3D" id="2.30.29.30">
    <property type="entry name" value="Pleckstrin-homology domain (PH domain)/Phosphotyrosine-binding domain (PTB)"/>
    <property type="match status" value="1"/>
</dbReference>
<dbReference type="Gene3D" id="3.30.200.20">
    <property type="entry name" value="Phosphorylase Kinase, domain 1"/>
    <property type="match status" value="1"/>
</dbReference>
<evidence type="ECO:0008006" key="7">
    <source>
        <dbReference type="Google" id="ProtNLM"/>
    </source>
</evidence>
<feature type="domain" description="Protein kinase" evidence="4">
    <location>
        <begin position="133"/>
        <end position="389"/>
    </location>
</feature>
<keyword evidence="1" id="KW-0547">Nucleotide-binding</keyword>
<evidence type="ECO:0000256" key="1">
    <source>
        <dbReference type="ARBA" id="ARBA00022741"/>
    </source>
</evidence>
<dbReference type="EMBL" id="CAJZBQ010000020">
    <property type="protein sequence ID" value="CAG9318189.1"/>
    <property type="molecule type" value="Genomic_DNA"/>
</dbReference>
<dbReference type="PANTHER" id="PTHR24347">
    <property type="entry name" value="SERINE/THREONINE-PROTEIN KINASE"/>
    <property type="match status" value="1"/>
</dbReference>
<keyword evidence="2" id="KW-0067">ATP-binding</keyword>
<dbReference type="PROSITE" id="PS50011">
    <property type="entry name" value="PROTEIN_KINASE_DOM"/>
    <property type="match status" value="1"/>
</dbReference>
<dbReference type="Pfam" id="PF00169">
    <property type="entry name" value="PH"/>
    <property type="match status" value="1"/>
</dbReference>
<dbReference type="InterPro" id="IPR011009">
    <property type="entry name" value="Kinase-like_dom_sf"/>
</dbReference>
<sequence length="474" mass="54958">MKSIFTYAEQPQGLLFWKELEEPETPISSRIIHSGPLTELTPLHKFKKRYFAITKDSLLKAKTESSEYTKVSKIEWKTIEPFIEENEEERYYGFQIIQGIVQRHFYVKSSKELDVWLSYLSRVGIMTDIRNDFNFKKSIGTSHSSNLYLATDLENNRDYAIKCIPKRQIRKESVLSSIINEITILRTLNHPFITKLHKVYESSNYIHLVLDHAPGGNLAQRIQNKGPLPEVKAARLIKNLLEVLEYLDSMNVVHRDIQLENIFLISEKSDSDFILGDCEFAFFSNAETNQSFVTPGYAAPEMVQRMAYGSKVDVFSVGIILYFVLSGITKWTEKIRNEMVQQVGYISTIFCGSQWKNISSDAKKMVLKLIRYKPSQRPSPTEALTSKWFTKCEKKSLTERRKKTIIVHTKVQSYREYKETKETNIETNNEDDFVKRGLSSKIKDVLKVFVERNMEQLNHSKSYNSNISVSEAVK</sequence>
<dbReference type="Proteomes" id="UP001162131">
    <property type="component" value="Unassembled WGS sequence"/>
</dbReference>
<evidence type="ECO:0000313" key="5">
    <source>
        <dbReference type="EMBL" id="CAG9318189.1"/>
    </source>
</evidence>